<evidence type="ECO:0000259" key="5">
    <source>
        <dbReference type="PROSITE" id="PS50931"/>
    </source>
</evidence>
<protein>
    <submittedName>
        <fullName evidence="6">LysR family transcriptional regulator</fullName>
    </submittedName>
</protein>
<dbReference type="RefSeq" id="WP_150894106.1">
    <property type="nucleotide sequence ID" value="NZ_VYUY01000015.1"/>
</dbReference>
<keyword evidence="4" id="KW-0804">Transcription</keyword>
<dbReference type="Proteomes" id="UP000326838">
    <property type="component" value="Unassembled WGS sequence"/>
</dbReference>
<evidence type="ECO:0000313" key="7">
    <source>
        <dbReference type="Proteomes" id="UP000326838"/>
    </source>
</evidence>
<dbReference type="InterPro" id="IPR036388">
    <property type="entry name" value="WH-like_DNA-bd_sf"/>
</dbReference>
<evidence type="ECO:0000256" key="4">
    <source>
        <dbReference type="ARBA" id="ARBA00023163"/>
    </source>
</evidence>
<evidence type="ECO:0000256" key="1">
    <source>
        <dbReference type="ARBA" id="ARBA00009437"/>
    </source>
</evidence>
<evidence type="ECO:0000256" key="3">
    <source>
        <dbReference type="ARBA" id="ARBA00023125"/>
    </source>
</evidence>
<dbReference type="PANTHER" id="PTHR30118:SF15">
    <property type="entry name" value="TRANSCRIPTIONAL REGULATORY PROTEIN"/>
    <property type="match status" value="1"/>
</dbReference>
<dbReference type="PRINTS" id="PR00039">
    <property type="entry name" value="HTHLYSR"/>
</dbReference>
<comment type="similarity">
    <text evidence="1">Belongs to the LysR transcriptional regulatory family.</text>
</comment>
<dbReference type="Gene3D" id="1.10.10.10">
    <property type="entry name" value="Winged helix-like DNA-binding domain superfamily/Winged helix DNA-binding domain"/>
    <property type="match status" value="1"/>
</dbReference>
<dbReference type="InterPro" id="IPR050389">
    <property type="entry name" value="LysR-type_TF"/>
</dbReference>
<comment type="caution">
    <text evidence="6">The sequence shown here is derived from an EMBL/GenBank/DDBJ whole genome shotgun (WGS) entry which is preliminary data.</text>
</comment>
<evidence type="ECO:0000256" key="2">
    <source>
        <dbReference type="ARBA" id="ARBA00023015"/>
    </source>
</evidence>
<dbReference type="InterPro" id="IPR005119">
    <property type="entry name" value="LysR_subst-bd"/>
</dbReference>
<name>A0A5N0TBB5_9MICO</name>
<keyword evidence="7" id="KW-1185">Reference proteome</keyword>
<dbReference type="PANTHER" id="PTHR30118">
    <property type="entry name" value="HTH-TYPE TRANSCRIPTIONAL REGULATOR LEUO-RELATED"/>
    <property type="match status" value="1"/>
</dbReference>
<dbReference type="Gene3D" id="3.40.190.10">
    <property type="entry name" value="Periplasmic binding protein-like II"/>
    <property type="match status" value="2"/>
</dbReference>
<dbReference type="InterPro" id="IPR036390">
    <property type="entry name" value="WH_DNA-bd_sf"/>
</dbReference>
<dbReference type="GO" id="GO:0003700">
    <property type="term" value="F:DNA-binding transcription factor activity"/>
    <property type="evidence" value="ECO:0007669"/>
    <property type="project" value="InterPro"/>
</dbReference>
<dbReference type="PROSITE" id="PS50931">
    <property type="entry name" value="HTH_LYSR"/>
    <property type="match status" value="1"/>
</dbReference>
<gene>
    <name evidence="6" type="ORF">F6B40_11525</name>
</gene>
<proteinExistence type="inferred from homology"/>
<dbReference type="SUPFAM" id="SSF53850">
    <property type="entry name" value="Periplasmic binding protein-like II"/>
    <property type="match status" value="1"/>
</dbReference>
<keyword evidence="2" id="KW-0805">Transcription regulation</keyword>
<dbReference type="SUPFAM" id="SSF46785">
    <property type="entry name" value="Winged helix' DNA-binding domain"/>
    <property type="match status" value="1"/>
</dbReference>
<organism evidence="6 7">
    <name type="scientific">Microbacterium caowuchunii</name>
    <dbReference type="NCBI Taxonomy" id="2614638"/>
    <lineage>
        <taxon>Bacteria</taxon>
        <taxon>Bacillati</taxon>
        <taxon>Actinomycetota</taxon>
        <taxon>Actinomycetes</taxon>
        <taxon>Micrococcales</taxon>
        <taxon>Microbacteriaceae</taxon>
        <taxon>Microbacterium</taxon>
    </lineage>
</organism>
<dbReference type="GO" id="GO:0003677">
    <property type="term" value="F:DNA binding"/>
    <property type="evidence" value="ECO:0007669"/>
    <property type="project" value="UniProtKB-KW"/>
</dbReference>
<reference evidence="7" key="1">
    <citation type="submission" date="2019-09" db="EMBL/GenBank/DDBJ databases">
        <title>Mumia zhuanghuii sp. nov. isolated from the intestinal contents of plateau pika (Ochotona curzoniae) in the Qinghai-Tibet plateau of China.</title>
        <authorList>
            <person name="Tian Z."/>
        </authorList>
    </citation>
    <scope>NUCLEOTIDE SEQUENCE [LARGE SCALE GENOMIC DNA]</scope>
    <source>
        <strain evidence="7">L-033</strain>
    </source>
</reference>
<evidence type="ECO:0000313" key="6">
    <source>
        <dbReference type="EMBL" id="KAA9132315.1"/>
    </source>
</evidence>
<keyword evidence="3" id="KW-0238">DNA-binding</keyword>
<dbReference type="InterPro" id="IPR000847">
    <property type="entry name" value="LysR_HTH_N"/>
</dbReference>
<accession>A0A5N0TBB5</accession>
<dbReference type="Pfam" id="PF00126">
    <property type="entry name" value="HTH_1"/>
    <property type="match status" value="1"/>
</dbReference>
<dbReference type="AlphaFoldDB" id="A0A5N0TBB5"/>
<feature type="domain" description="HTH lysR-type" evidence="5">
    <location>
        <begin position="5"/>
        <end position="62"/>
    </location>
</feature>
<dbReference type="Pfam" id="PF03466">
    <property type="entry name" value="LysR_substrate"/>
    <property type="match status" value="1"/>
</dbReference>
<sequence>MAFSIDLNLLRTFVVVYRAKNLTAAAESLRISQPAVSHAIRRLRDHFDDPLFVRTGTGVRPTRFAADLYAEISAPLSQIVARTEDGTRFDPGTSQRRFRIALTDLGEAVLLPRILLATGGPASRIAIEVVPLDIDTVVRDVLSRDIDAAITSSPLPGPVRQETLFQDRYACLVPADLEDDEGRVRVEDLRRLPEARVGNSAGHRAITEAVLTLGAGVLSRRPQVEVPRFTALPWIVARSGFVAIVPIDAFSALPLPAGAKLLELPFSSPTTSVHLISHPDASAASANAWFLDSIRSALAR</sequence>
<dbReference type="EMBL" id="VYUY01000015">
    <property type="protein sequence ID" value="KAA9132315.1"/>
    <property type="molecule type" value="Genomic_DNA"/>
</dbReference>